<evidence type="ECO:0000256" key="3">
    <source>
        <dbReference type="SAM" id="Phobius"/>
    </source>
</evidence>
<gene>
    <name evidence="7" type="primary">LOC115223908</name>
</gene>
<dbReference type="PANTHER" id="PTHR43903">
    <property type="entry name" value="NEUROLIGIN"/>
    <property type="match status" value="1"/>
</dbReference>
<dbReference type="KEGG" id="osn:115223908"/>
<feature type="domain" description="Carboxylesterase type B" evidence="5">
    <location>
        <begin position="50"/>
        <end position="599"/>
    </location>
</feature>
<keyword evidence="2 4" id="KW-0732">Signal</keyword>
<keyword evidence="3" id="KW-1133">Transmembrane helix</keyword>
<evidence type="ECO:0000313" key="7">
    <source>
        <dbReference type="RefSeq" id="XP_029650497.1"/>
    </source>
</evidence>
<organism evidence="6 7">
    <name type="scientific">Octopus sinensis</name>
    <name type="common">East Asian common octopus</name>
    <dbReference type="NCBI Taxonomy" id="2607531"/>
    <lineage>
        <taxon>Eukaryota</taxon>
        <taxon>Metazoa</taxon>
        <taxon>Spiralia</taxon>
        <taxon>Lophotrochozoa</taxon>
        <taxon>Mollusca</taxon>
        <taxon>Cephalopoda</taxon>
        <taxon>Coleoidea</taxon>
        <taxon>Octopodiformes</taxon>
        <taxon>Octopoda</taxon>
        <taxon>Incirrata</taxon>
        <taxon>Octopodidae</taxon>
        <taxon>Octopus</taxon>
    </lineage>
</organism>
<dbReference type="InterPro" id="IPR029058">
    <property type="entry name" value="AB_hydrolase_fold"/>
</dbReference>
<dbReference type="SUPFAM" id="SSF53474">
    <property type="entry name" value="alpha/beta-Hydrolases"/>
    <property type="match status" value="1"/>
</dbReference>
<dbReference type="Proteomes" id="UP000515154">
    <property type="component" value="Linkage group LG24"/>
</dbReference>
<dbReference type="InterPro" id="IPR019819">
    <property type="entry name" value="Carboxylesterase_B_CS"/>
</dbReference>
<dbReference type="Gene3D" id="3.40.50.1820">
    <property type="entry name" value="alpha/beta hydrolase"/>
    <property type="match status" value="1"/>
</dbReference>
<evidence type="ECO:0000256" key="2">
    <source>
        <dbReference type="ARBA" id="ARBA00022729"/>
    </source>
</evidence>
<evidence type="ECO:0000259" key="5">
    <source>
        <dbReference type="Pfam" id="PF00135"/>
    </source>
</evidence>
<dbReference type="RefSeq" id="XP_029650497.1">
    <property type="nucleotide sequence ID" value="XM_029794637.2"/>
</dbReference>
<dbReference type="Pfam" id="PF00135">
    <property type="entry name" value="COesterase"/>
    <property type="match status" value="1"/>
</dbReference>
<keyword evidence="3" id="KW-0472">Membrane</keyword>
<dbReference type="InterPro" id="IPR002018">
    <property type="entry name" value="CarbesteraseB"/>
</dbReference>
<dbReference type="InterPro" id="IPR051093">
    <property type="entry name" value="Neuroligin/BSAL"/>
</dbReference>
<dbReference type="AlphaFoldDB" id="A0A6P7TLI7"/>
<comment type="similarity">
    <text evidence="1">Belongs to the type-B carboxylesterase/lipase family.</text>
</comment>
<name>A0A6P7TLI7_9MOLL</name>
<keyword evidence="6" id="KW-1185">Reference proteome</keyword>
<feature type="signal peptide" evidence="4">
    <location>
        <begin position="1"/>
        <end position="29"/>
    </location>
</feature>
<dbReference type="PROSITE" id="PS00941">
    <property type="entry name" value="CARBOXYLESTERASE_B_2"/>
    <property type="match status" value="1"/>
</dbReference>
<protein>
    <submittedName>
        <fullName evidence="7">Neuroligin-4, X-linked</fullName>
    </submittedName>
</protein>
<evidence type="ECO:0000256" key="4">
    <source>
        <dbReference type="SAM" id="SignalP"/>
    </source>
</evidence>
<accession>A0A6P7TLI7</accession>
<sequence length="661" mass="76876">MGHKRWHIILDWILLHILVFSWCPSTCWAEIVKCNEPYGRYELDKRHVMTHTTYGTVEGFSIPVHNTLLKDRRVNVFLGIPYARRPTDKDHKEYRFRIPDEPEWDGLWKATKFGPACPQAPWYARETIPDFHEMDEDCLYLNIYAPNASSQQGTTHQDGWGQINRPLYPVLVFIHGGGYVMGTSQQFPGLFLAERNVVVVTMNYRLNALGFLSTEDQLAAGNYGLWDQVRALLFIKNNIRNFQGDSNKITIAGHDAGAASVGIHLLSPQSQKLFDYAIMMSGSDRNVWAVKSEGSASHYAYNLGLNLGCPTNDNYRLIKCLRQRSAMEIVNASSWIRMKPGEVGNPWGPVVDGALQGNIRSILPRPPKEMREQRRFQRIKVLAGIVEDEGAYFIPNYFGLEDGIQPAEFQNLIYEFVVERNATNQERALESLEFEYTYYEDPKNITGIRNRSIALMSDYMFGAGVDEVVKYHARYNYTYFYVFKYKSHYDYLPPWRGVAHGQELQYVFGFPYFSRCYSKITGVYPRQDYSVHDIEMSNYMMTVFTNFTLHGAPTPSRDDLKYFRDVFWPPFRWNNQSYMIIDNHTRVSFQYRQQEYMFWTDYFPKVSLKFCQGSPVVKIESEKMTTFMKTTWALVVINAILLIILLAFAITICRLHRQKDF</sequence>
<feature type="transmembrane region" description="Helical" evidence="3">
    <location>
        <begin position="632"/>
        <end position="653"/>
    </location>
</feature>
<feature type="chain" id="PRO_5028403084" evidence="4">
    <location>
        <begin position="30"/>
        <end position="661"/>
    </location>
</feature>
<reference evidence="7" key="1">
    <citation type="submission" date="2025-08" db="UniProtKB">
        <authorList>
            <consortium name="RefSeq"/>
        </authorList>
    </citation>
    <scope>IDENTIFICATION</scope>
</reference>
<keyword evidence="3" id="KW-0812">Transmembrane</keyword>
<evidence type="ECO:0000256" key="1">
    <source>
        <dbReference type="ARBA" id="ARBA00005964"/>
    </source>
</evidence>
<evidence type="ECO:0000313" key="6">
    <source>
        <dbReference type="Proteomes" id="UP000515154"/>
    </source>
</evidence>
<proteinExistence type="inferred from homology"/>